<dbReference type="KEGG" id="bsan:CHH28_01250"/>
<reference evidence="2 3" key="1">
    <citation type="submission" date="2017-07" db="EMBL/GenBank/DDBJ databases">
        <title>Annotated genome sequence of Bacterioplanes sanyensis isolated from Red Sea.</title>
        <authorList>
            <person name="Rehman Z.U."/>
        </authorList>
    </citation>
    <scope>NUCLEOTIDE SEQUENCE [LARGE SCALE GENOMIC DNA]</scope>
    <source>
        <strain evidence="2 3">NV9</strain>
    </source>
</reference>
<name>A0A222FF59_9GAMM</name>
<evidence type="ECO:0008006" key="4">
    <source>
        <dbReference type="Google" id="ProtNLM"/>
    </source>
</evidence>
<keyword evidence="1" id="KW-0175">Coiled coil</keyword>
<keyword evidence="3" id="KW-1185">Reference proteome</keyword>
<evidence type="ECO:0000256" key="1">
    <source>
        <dbReference type="SAM" id="Coils"/>
    </source>
</evidence>
<evidence type="ECO:0000313" key="2">
    <source>
        <dbReference type="EMBL" id="ASP37389.1"/>
    </source>
</evidence>
<proteinExistence type="predicted"/>
<sequence>MISVTDLDALRAHLPSASGETAVLAWQLGQQADSIASAFLLGYQLALRQVDNGLQAGELAAFCVSEKGLASLSAMSCSVANGRLNGQKSHVMLMQPIALDWLYVLARQHEDLVLVKVAAQAQGIQPQAPLPQPFVPQVSHCPLVFDQVVIEDDFFLSDAHQRANKPFRYWEDVHVTLAVAGWLFKRVDNGQAVLEACERLIDHFAAQPERYDAAGLDAVEQCLQQMSDMANQLTEESERQQWQRDQAIMLLSSRARQALRKQFSAR</sequence>
<protein>
    <recommendedName>
        <fullName evidence="4">Acyl-CoA dehydrogenase</fullName>
    </recommendedName>
</protein>
<dbReference type="AlphaFoldDB" id="A0A222FF59"/>
<organism evidence="2 3">
    <name type="scientific">Bacterioplanes sanyensis</name>
    <dbReference type="NCBI Taxonomy" id="1249553"/>
    <lineage>
        <taxon>Bacteria</taxon>
        <taxon>Pseudomonadati</taxon>
        <taxon>Pseudomonadota</taxon>
        <taxon>Gammaproteobacteria</taxon>
        <taxon>Oceanospirillales</taxon>
        <taxon>Oceanospirillaceae</taxon>
        <taxon>Bacterioplanes</taxon>
    </lineage>
</organism>
<dbReference type="RefSeq" id="WP_094058607.1">
    <property type="nucleotide sequence ID" value="NZ_CP022530.1"/>
</dbReference>
<gene>
    <name evidence="2" type="ORF">CHH28_01250</name>
</gene>
<dbReference type="EMBL" id="CP022530">
    <property type="protein sequence ID" value="ASP37389.1"/>
    <property type="molecule type" value="Genomic_DNA"/>
</dbReference>
<feature type="coiled-coil region" evidence="1">
    <location>
        <begin position="216"/>
        <end position="243"/>
    </location>
</feature>
<dbReference type="SUPFAM" id="SSF56645">
    <property type="entry name" value="Acyl-CoA dehydrogenase NM domain-like"/>
    <property type="match status" value="1"/>
</dbReference>
<dbReference type="GO" id="GO:0016627">
    <property type="term" value="F:oxidoreductase activity, acting on the CH-CH group of donors"/>
    <property type="evidence" value="ECO:0007669"/>
    <property type="project" value="InterPro"/>
</dbReference>
<dbReference type="InterPro" id="IPR009100">
    <property type="entry name" value="AcylCoA_DH/oxidase_NM_dom_sf"/>
</dbReference>
<accession>A0A222FF59</accession>
<evidence type="ECO:0000313" key="3">
    <source>
        <dbReference type="Proteomes" id="UP000202440"/>
    </source>
</evidence>
<dbReference type="Proteomes" id="UP000202440">
    <property type="component" value="Chromosome"/>
</dbReference>
<dbReference type="OrthoDB" id="4568976at2"/>